<keyword evidence="5" id="KW-0963">Cytoplasm</keyword>
<comment type="caution">
    <text evidence="7">The sequence shown here is derived from an EMBL/GenBank/DDBJ whole genome shotgun (WGS) entry which is preliminary data.</text>
</comment>
<evidence type="ECO:0000256" key="3">
    <source>
        <dbReference type="ARBA" id="ARBA00005229"/>
    </source>
</evidence>
<dbReference type="GO" id="GO:0005634">
    <property type="term" value="C:nucleus"/>
    <property type="evidence" value="ECO:0007669"/>
    <property type="project" value="UniProtKB-SubCell"/>
</dbReference>
<reference evidence="7 8" key="1">
    <citation type="submission" date="2014-03" db="EMBL/GenBank/DDBJ databases">
        <title>The genome of Kluyveromyces dobzhanskii.</title>
        <authorList>
            <person name="Nystedt B."/>
            <person name="Astrom S."/>
        </authorList>
    </citation>
    <scope>NUCLEOTIDE SEQUENCE [LARGE SCALE GENOMIC DNA]</scope>
    <source>
        <strain evidence="7 8">CBS 2104</strain>
    </source>
</reference>
<accession>A0A0A8LB67</accession>
<evidence type="ECO:0000313" key="8">
    <source>
        <dbReference type="Proteomes" id="UP000031516"/>
    </source>
</evidence>
<evidence type="ECO:0000256" key="5">
    <source>
        <dbReference type="ARBA" id="ARBA00022490"/>
    </source>
</evidence>
<dbReference type="Proteomes" id="UP000031516">
    <property type="component" value="Unassembled WGS sequence"/>
</dbReference>
<proteinExistence type="inferred from homology"/>
<name>A0A0A8LB67_9SACH</name>
<dbReference type="Gene3D" id="2.40.128.320">
    <property type="entry name" value="Protein HRI1, N-terminal domain"/>
    <property type="match status" value="1"/>
</dbReference>
<evidence type="ECO:0000256" key="1">
    <source>
        <dbReference type="ARBA" id="ARBA00004123"/>
    </source>
</evidence>
<dbReference type="Pfam" id="PF16815">
    <property type="entry name" value="HRI1"/>
    <property type="match status" value="1"/>
</dbReference>
<dbReference type="InterPro" id="IPR031818">
    <property type="entry name" value="Hri1"/>
</dbReference>
<dbReference type="Gene3D" id="2.40.128.310">
    <property type="entry name" value="Protein HRI1, C-terminal domain"/>
    <property type="match status" value="1"/>
</dbReference>
<dbReference type="AlphaFoldDB" id="A0A0A8LB67"/>
<evidence type="ECO:0000313" key="7">
    <source>
        <dbReference type="EMBL" id="CDO95348.1"/>
    </source>
</evidence>
<dbReference type="CDD" id="cd11692">
    <property type="entry name" value="HRI1_N_like"/>
    <property type="match status" value="1"/>
</dbReference>
<comment type="subcellular location">
    <subcellularLocation>
        <location evidence="2">Cytoplasm</location>
    </subcellularLocation>
    <subcellularLocation>
        <location evidence="1">Nucleus</location>
    </subcellularLocation>
</comment>
<gene>
    <name evidence="7" type="ORF">KLDO_g3593</name>
</gene>
<keyword evidence="6" id="KW-0539">Nucleus</keyword>
<protein>
    <recommendedName>
        <fullName evidence="4">Protein HRI1</fullName>
    </recommendedName>
</protein>
<sequence>MVTLTKRVLFEIIPNGPDETTLTLSSTTNKGNFISVRPFVNTKGKEFPFEWAFGGTSDNMEVEKIDERANAIDFNFKFDTNVKQELPETHRGVIKTVFKTWDAGLVEETGSVFPWGADGTEVKFRELWQPVDPTRLEFVELANADEVDQNANSIALTVDNEEYNGLVIVVGRWVQGILFKKGVNSLAGINLIRSQINEKNSISDLVKFGPDATKFPKEILLKEGSTTISSGLEWTVIESNL</sequence>
<dbReference type="CDD" id="cd11693">
    <property type="entry name" value="HRI1_C_like"/>
    <property type="match status" value="1"/>
</dbReference>
<dbReference type="InterPro" id="IPR038744">
    <property type="entry name" value="Hri1_N"/>
</dbReference>
<evidence type="ECO:0000256" key="2">
    <source>
        <dbReference type="ARBA" id="ARBA00004496"/>
    </source>
</evidence>
<evidence type="ECO:0000256" key="4">
    <source>
        <dbReference type="ARBA" id="ARBA00017063"/>
    </source>
</evidence>
<dbReference type="EMBL" id="CCBQ010000044">
    <property type="protein sequence ID" value="CDO95348.1"/>
    <property type="molecule type" value="Genomic_DNA"/>
</dbReference>
<dbReference type="OrthoDB" id="4045395at2759"/>
<keyword evidence="8" id="KW-1185">Reference proteome</keyword>
<evidence type="ECO:0000256" key="6">
    <source>
        <dbReference type="ARBA" id="ARBA00023242"/>
    </source>
</evidence>
<organism evidence="7 8">
    <name type="scientific">Kluyveromyces dobzhanskii CBS 2104</name>
    <dbReference type="NCBI Taxonomy" id="1427455"/>
    <lineage>
        <taxon>Eukaryota</taxon>
        <taxon>Fungi</taxon>
        <taxon>Dikarya</taxon>
        <taxon>Ascomycota</taxon>
        <taxon>Saccharomycotina</taxon>
        <taxon>Saccharomycetes</taxon>
        <taxon>Saccharomycetales</taxon>
        <taxon>Saccharomycetaceae</taxon>
        <taxon>Kluyveromyces</taxon>
    </lineage>
</organism>
<comment type="similarity">
    <text evidence="3">Belongs to the HRI1 family.</text>
</comment>
<dbReference type="InterPro" id="IPR043047">
    <property type="entry name" value="Hri1_N_sf"/>
</dbReference>
<dbReference type="GO" id="GO:0005737">
    <property type="term" value="C:cytoplasm"/>
    <property type="evidence" value="ECO:0007669"/>
    <property type="project" value="UniProtKB-SubCell"/>
</dbReference>